<feature type="compositionally biased region" description="Polar residues" evidence="1">
    <location>
        <begin position="97"/>
        <end position="108"/>
    </location>
</feature>
<evidence type="ECO:0000313" key="3">
    <source>
        <dbReference type="Proteomes" id="UP001295740"/>
    </source>
</evidence>
<feature type="compositionally biased region" description="Low complexity" evidence="1">
    <location>
        <begin position="188"/>
        <end position="209"/>
    </location>
</feature>
<feature type="region of interest" description="Disordered" evidence="1">
    <location>
        <begin position="137"/>
        <end position="221"/>
    </location>
</feature>
<feature type="region of interest" description="Disordered" evidence="1">
    <location>
        <begin position="461"/>
        <end position="505"/>
    </location>
</feature>
<organism evidence="2 3">
    <name type="scientific">Anthostomella pinea</name>
    <dbReference type="NCBI Taxonomy" id="933095"/>
    <lineage>
        <taxon>Eukaryota</taxon>
        <taxon>Fungi</taxon>
        <taxon>Dikarya</taxon>
        <taxon>Ascomycota</taxon>
        <taxon>Pezizomycotina</taxon>
        <taxon>Sordariomycetes</taxon>
        <taxon>Xylariomycetidae</taxon>
        <taxon>Xylariales</taxon>
        <taxon>Xylariaceae</taxon>
        <taxon>Anthostomella</taxon>
    </lineage>
</organism>
<evidence type="ECO:0000256" key="1">
    <source>
        <dbReference type="SAM" id="MobiDB-lite"/>
    </source>
</evidence>
<accession>A0AAI8VI62</accession>
<comment type="caution">
    <text evidence="2">The sequence shown here is derived from an EMBL/GenBank/DDBJ whole genome shotgun (WGS) entry which is preliminary data.</text>
</comment>
<name>A0AAI8VI62_9PEZI</name>
<dbReference type="PRINTS" id="PR01217">
    <property type="entry name" value="PRICHEXTENSN"/>
</dbReference>
<feature type="region of interest" description="Disordered" evidence="1">
    <location>
        <begin position="395"/>
        <end position="421"/>
    </location>
</feature>
<protein>
    <submittedName>
        <fullName evidence="2">Uu.00g122180.m01.CDS01</fullName>
    </submittedName>
</protein>
<dbReference type="EMBL" id="CAUWAG010000007">
    <property type="protein sequence ID" value="CAJ2504824.1"/>
    <property type="molecule type" value="Genomic_DNA"/>
</dbReference>
<proteinExistence type="predicted"/>
<gene>
    <name evidence="2" type="ORF">KHLLAP_LOCUS5292</name>
</gene>
<feature type="compositionally biased region" description="Polar residues" evidence="1">
    <location>
        <begin position="163"/>
        <end position="176"/>
    </location>
</feature>
<feature type="compositionally biased region" description="Low complexity" evidence="1">
    <location>
        <begin position="477"/>
        <end position="489"/>
    </location>
</feature>
<sequence>MAVADSEPSSSNSSSTNPTSTHPSPISSPKQPPKLLKGGNCALHSSELSGTQVPHSKPSPKRSTTGPSPKPSPKQADFKSLPKRSSSEPAVSWLLPQPSSTKPSTKQLDVSDGLFDLAFDLCQEARLLALSTTLVADSKPSPKQADLKPLPKRSSPEPADSKSLFQPSPTKPSTKQLDVADSEPLVQPSSTKPSLTKRSPSPKSPSKQPETAAITTNSRRTVTEKAHTSTLPLHKLVVHALSVAVHMVFKTVQSLILLVKIWLTGVVLPIARAAKLNFEIVFCLPTLGKLWLGVGFDLVCIFHLSVYLLIAKIAVGLLTVVNKIIFVHLPPVDRIIVGRIVSRNVLKLNDIIVVQGIPVLLGVVSKIIVKFLEFKLLNNILSTWLMQLGNLPPQQEHSAIDSPSPEWTKAAYPSPRPRPSQMEPLDEMTLVALDALGHDVSRLRTPSPENQALKNPRCLSLMNSPKLKKGQKLKPTGRTARGQAIAQARARSKLTNDTNQTEEPL</sequence>
<dbReference type="AlphaFoldDB" id="A0AAI8VI62"/>
<dbReference type="Proteomes" id="UP001295740">
    <property type="component" value="Unassembled WGS sequence"/>
</dbReference>
<keyword evidence="3" id="KW-1185">Reference proteome</keyword>
<feature type="region of interest" description="Disordered" evidence="1">
    <location>
        <begin position="1"/>
        <end position="108"/>
    </location>
</feature>
<feature type="compositionally biased region" description="Polar residues" evidence="1">
    <location>
        <begin position="493"/>
        <end position="505"/>
    </location>
</feature>
<evidence type="ECO:0000313" key="2">
    <source>
        <dbReference type="EMBL" id="CAJ2504824.1"/>
    </source>
</evidence>
<reference evidence="2" key="1">
    <citation type="submission" date="2023-10" db="EMBL/GenBank/DDBJ databases">
        <authorList>
            <person name="Hackl T."/>
        </authorList>
    </citation>
    <scope>NUCLEOTIDE SEQUENCE</scope>
</reference>
<feature type="compositionally biased region" description="Low complexity" evidence="1">
    <location>
        <begin position="1"/>
        <end position="37"/>
    </location>
</feature>